<proteinExistence type="predicted"/>
<sequence length="120" mass="13731">MGRSLHLIKTFCSNPAEYGQKLKKSGRKKKTDNKIKKIVELAKGYTISKSCPNASFLTEIQKNKRLEWAKEMISKIDCDLELFTNEKGWNLDGNYSNLKFWGDKEVKLKNSKQGVAVDQS</sequence>
<organism evidence="1 2">
    <name type="scientific">Thelohanellus kitauei</name>
    <name type="common">Myxosporean</name>
    <dbReference type="NCBI Taxonomy" id="669202"/>
    <lineage>
        <taxon>Eukaryota</taxon>
        <taxon>Metazoa</taxon>
        <taxon>Cnidaria</taxon>
        <taxon>Myxozoa</taxon>
        <taxon>Myxosporea</taxon>
        <taxon>Bivalvulida</taxon>
        <taxon>Platysporina</taxon>
        <taxon>Myxobolidae</taxon>
        <taxon>Thelohanellus</taxon>
    </lineage>
</organism>
<keyword evidence="2" id="KW-1185">Reference proteome</keyword>
<dbReference type="Proteomes" id="UP000031668">
    <property type="component" value="Unassembled WGS sequence"/>
</dbReference>
<name>A0A0C2MY21_THEKT</name>
<dbReference type="OrthoDB" id="5857894at2759"/>
<comment type="caution">
    <text evidence="1">The sequence shown here is derived from an EMBL/GenBank/DDBJ whole genome shotgun (WGS) entry which is preliminary data.</text>
</comment>
<protein>
    <submittedName>
        <fullName evidence="1">Uncharacterized protein</fullName>
    </submittedName>
</protein>
<dbReference type="EMBL" id="JWZT01003512">
    <property type="protein sequence ID" value="KII66527.1"/>
    <property type="molecule type" value="Genomic_DNA"/>
</dbReference>
<dbReference type="AlphaFoldDB" id="A0A0C2MY21"/>
<evidence type="ECO:0000313" key="1">
    <source>
        <dbReference type="EMBL" id="KII66527.1"/>
    </source>
</evidence>
<gene>
    <name evidence="1" type="ORF">RF11_15986</name>
</gene>
<accession>A0A0C2MY21</accession>
<evidence type="ECO:0000313" key="2">
    <source>
        <dbReference type="Proteomes" id="UP000031668"/>
    </source>
</evidence>
<reference evidence="1 2" key="1">
    <citation type="journal article" date="2014" name="Genome Biol. Evol.">
        <title>The genome of the myxosporean Thelohanellus kitauei shows adaptations to nutrient acquisition within its fish host.</title>
        <authorList>
            <person name="Yang Y."/>
            <person name="Xiong J."/>
            <person name="Zhou Z."/>
            <person name="Huo F."/>
            <person name="Miao W."/>
            <person name="Ran C."/>
            <person name="Liu Y."/>
            <person name="Zhang J."/>
            <person name="Feng J."/>
            <person name="Wang M."/>
            <person name="Wang M."/>
            <person name="Wang L."/>
            <person name="Yao B."/>
        </authorList>
    </citation>
    <scope>NUCLEOTIDE SEQUENCE [LARGE SCALE GENOMIC DNA]</scope>
    <source>
        <strain evidence="1">Wuqing</strain>
    </source>
</reference>